<dbReference type="STRING" id="104452.A0A0L7KTF4"/>
<protein>
    <recommendedName>
        <fullName evidence="2">DUF7041 domain-containing protein</fullName>
    </recommendedName>
</protein>
<feature type="compositionally biased region" description="Low complexity" evidence="1">
    <location>
        <begin position="434"/>
        <end position="461"/>
    </location>
</feature>
<organism evidence="3 4">
    <name type="scientific">Operophtera brumata</name>
    <name type="common">Winter moth</name>
    <name type="synonym">Phalaena brumata</name>
    <dbReference type="NCBI Taxonomy" id="104452"/>
    <lineage>
        <taxon>Eukaryota</taxon>
        <taxon>Metazoa</taxon>
        <taxon>Ecdysozoa</taxon>
        <taxon>Arthropoda</taxon>
        <taxon>Hexapoda</taxon>
        <taxon>Insecta</taxon>
        <taxon>Pterygota</taxon>
        <taxon>Neoptera</taxon>
        <taxon>Endopterygota</taxon>
        <taxon>Lepidoptera</taxon>
        <taxon>Glossata</taxon>
        <taxon>Ditrysia</taxon>
        <taxon>Geometroidea</taxon>
        <taxon>Geometridae</taxon>
        <taxon>Larentiinae</taxon>
        <taxon>Operophtera</taxon>
    </lineage>
</organism>
<dbReference type="InterPro" id="IPR055469">
    <property type="entry name" value="DUF7041"/>
</dbReference>
<accession>A0A0L7KTF4</accession>
<dbReference type="PANTHER" id="PTHR33327:SF3">
    <property type="entry name" value="RNA-DIRECTED DNA POLYMERASE"/>
    <property type="match status" value="1"/>
</dbReference>
<evidence type="ECO:0000259" key="2">
    <source>
        <dbReference type="Pfam" id="PF23055"/>
    </source>
</evidence>
<feature type="compositionally biased region" description="Basic residues" evidence="1">
    <location>
        <begin position="465"/>
        <end position="475"/>
    </location>
</feature>
<gene>
    <name evidence="3" type="ORF">OBRU01_21278</name>
</gene>
<dbReference type="AlphaFoldDB" id="A0A0L7KTF4"/>
<dbReference type="PANTHER" id="PTHR33327">
    <property type="entry name" value="ENDONUCLEASE"/>
    <property type="match status" value="1"/>
</dbReference>
<proteinExistence type="predicted"/>
<feature type="non-terminal residue" evidence="3">
    <location>
        <position position="475"/>
    </location>
</feature>
<comment type="caution">
    <text evidence="3">The sequence shown here is derived from an EMBL/GenBank/DDBJ whole genome shotgun (WGS) entry which is preliminary data.</text>
</comment>
<feature type="domain" description="DUF7041" evidence="2">
    <location>
        <begin position="34"/>
        <end position="114"/>
    </location>
</feature>
<name>A0A0L7KTF4_OPEBR</name>
<sequence length="475" mass="54147">MNDNKPERSAQLPADLAALIPQEIAGITLSMRILPFWRDKPRLWFISFEAATSEMKKGQAQLAQLVIAKLEKQDIEQVADLLHNPPATEQYTTLKNRLISAYEESDSRQLQKLLSEIELGDPKPTQLLRRMRSLARDKVPDPTLRMMWTNHLPPHVRSVLAVSESFSTQTALDELALLADKMMETSAGTQISVVEAPSSSTQITDTQFLVEEIRKLSMEVTALKTQQNYHQNQHQNQRRPFFHRNRSYVLRYRCVEALKHQLSVLESAQAEVREHTELEGLWEQYVLRYRCVEALKHQLSVLESAQAEVREHTELEGLWEQYVLRRLRASINSVKPCQPTISHGNKRPIFIHQDLNTCEQVFIRTDAVKKPLQPTYEGPYKVLERNGKTFKLQLPERRSAVISIDRLKPAYTVNESNYDDHLPTSSVIIPHQDTSATSPPSPVSTDTSATTSPTSSQAPSSILKTTRHGRNVKLP</sequence>
<feature type="region of interest" description="Disordered" evidence="1">
    <location>
        <begin position="415"/>
        <end position="475"/>
    </location>
</feature>
<dbReference type="Proteomes" id="UP000037510">
    <property type="component" value="Unassembled WGS sequence"/>
</dbReference>
<keyword evidence="4" id="KW-1185">Reference proteome</keyword>
<dbReference type="EMBL" id="JTDY01005998">
    <property type="protein sequence ID" value="KOB66385.1"/>
    <property type="molecule type" value="Genomic_DNA"/>
</dbReference>
<evidence type="ECO:0000313" key="4">
    <source>
        <dbReference type="Proteomes" id="UP000037510"/>
    </source>
</evidence>
<reference evidence="3 4" key="1">
    <citation type="journal article" date="2015" name="Genome Biol. Evol.">
        <title>The genome of winter moth (Operophtera brumata) provides a genomic perspective on sexual dimorphism and phenology.</title>
        <authorList>
            <person name="Derks M.F."/>
            <person name="Smit S."/>
            <person name="Salis L."/>
            <person name="Schijlen E."/>
            <person name="Bossers A."/>
            <person name="Mateman C."/>
            <person name="Pijl A.S."/>
            <person name="de Ridder D."/>
            <person name="Groenen M.A."/>
            <person name="Visser M.E."/>
            <person name="Megens H.J."/>
        </authorList>
    </citation>
    <scope>NUCLEOTIDE SEQUENCE [LARGE SCALE GENOMIC DNA]</scope>
    <source>
        <strain evidence="3">WM2013NL</strain>
        <tissue evidence="3">Head and thorax</tissue>
    </source>
</reference>
<evidence type="ECO:0000256" key="1">
    <source>
        <dbReference type="SAM" id="MobiDB-lite"/>
    </source>
</evidence>
<evidence type="ECO:0000313" key="3">
    <source>
        <dbReference type="EMBL" id="KOB66385.1"/>
    </source>
</evidence>
<dbReference type="Pfam" id="PF23055">
    <property type="entry name" value="DUF7041"/>
    <property type="match status" value="1"/>
</dbReference>